<dbReference type="PANTHER" id="PTHR12526">
    <property type="entry name" value="GLYCOSYLTRANSFERASE"/>
    <property type="match status" value="1"/>
</dbReference>
<reference evidence="2 3" key="1">
    <citation type="submission" date="2018-05" db="EMBL/GenBank/DDBJ databases">
        <title>Flavobacterium sp. strain IMCC34758, incomplete genome.</title>
        <authorList>
            <person name="Joung Y."/>
        </authorList>
    </citation>
    <scope>NUCLEOTIDE SEQUENCE [LARGE SCALE GENOMIC DNA]</scope>
    <source>
        <strain evidence="2 3">IMCC34758</strain>
    </source>
</reference>
<dbReference type="RefSeq" id="WP_110348534.1">
    <property type="nucleotide sequence ID" value="NZ_QJHL01000006.1"/>
</dbReference>
<dbReference type="SUPFAM" id="SSF53756">
    <property type="entry name" value="UDP-Glycosyltransferase/glycogen phosphorylase"/>
    <property type="match status" value="1"/>
</dbReference>
<protein>
    <recommendedName>
        <fullName evidence="1">Glycosyl transferase family 1 domain-containing protein</fullName>
    </recommendedName>
</protein>
<evidence type="ECO:0000259" key="1">
    <source>
        <dbReference type="Pfam" id="PF00534"/>
    </source>
</evidence>
<dbReference type="Proteomes" id="UP000247681">
    <property type="component" value="Unassembled WGS sequence"/>
</dbReference>
<dbReference type="CDD" id="cd03820">
    <property type="entry name" value="GT4_AmsD-like"/>
    <property type="match status" value="1"/>
</dbReference>
<gene>
    <name evidence="2" type="ORF">DMB68_20670</name>
</gene>
<dbReference type="OrthoDB" id="9811239at2"/>
<dbReference type="GO" id="GO:0016757">
    <property type="term" value="F:glycosyltransferase activity"/>
    <property type="evidence" value="ECO:0007669"/>
    <property type="project" value="InterPro"/>
</dbReference>
<organism evidence="2 3">
    <name type="scientific">Flavobacterium hydrophilum</name>
    <dbReference type="NCBI Taxonomy" id="2211445"/>
    <lineage>
        <taxon>Bacteria</taxon>
        <taxon>Pseudomonadati</taxon>
        <taxon>Bacteroidota</taxon>
        <taxon>Flavobacteriia</taxon>
        <taxon>Flavobacteriales</taxon>
        <taxon>Flavobacteriaceae</taxon>
        <taxon>Flavobacterium</taxon>
    </lineage>
</organism>
<comment type="caution">
    <text evidence="2">The sequence shown here is derived from an EMBL/GenBank/DDBJ whole genome shotgun (WGS) entry which is preliminary data.</text>
</comment>
<dbReference type="Pfam" id="PF00534">
    <property type="entry name" value="Glycos_transf_1"/>
    <property type="match status" value="1"/>
</dbReference>
<dbReference type="PANTHER" id="PTHR12526:SF630">
    <property type="entry name" value="GLYCOSYLTRANSFERASE"/>
    <property type="match status" value="1"/>
</dbReference>
<dbReference type="EMBL" id="QJHL01000006">
    <property type="protein sequence ID" value="PXY43457.1"/>
    <property type="molecule type" value="Genomic_DNA"/>
</dbReference>
<dbReference type="InterPro" id="IPR001296">
    <property type="entry name" value="Glyco_trans_1"/>
</dbReference>
<evidence type="ECO:0000313" key="2">
    <source>
        <dbReference type="EMBL" id="PXY43457.1"/>
    </source>
</evidence>
<name>A0A2V4BXQ6_9FLAO</name>
<sequence length="366" mass="42116">MKILYITSVVSTSGGVEKILAQKSDFFVENYNYQISIIYNEVLERHTFYKFNEKAKLNNLGLNKKSLFYIFKFRKKVEELIDNYCPDIIVVSDNGLKGFLVPLLIKTKAPVLLEVHGSKAEIINRKHSLLRFLKRKMHLLIKSFTITKFDQVIFLSEKSAAEWNFYKAKIIPNSLCFEPNVQSLLTAKVAIAIGRHSYEKGLDRLLPIWKEVSTQNPEWKLKIYGDFTEDTTFLKNEIDKLKLQDTVDLLLPVKDIEKVYEEASVFLMTSRFEGFGMALLEAMSFGLPVVSFDCPIGPGNLIENNVDGILIPDNDSELYIKRLDFLIQNKELQNQLAENAVKKASAFSKTEIMNLWEELFKEVLSK</sequence>
<feature type="domain" description="Glycosyl transferase family 1" evidence="1">
    <location>
        <begin position="186"/>
        <end position="342"/>
    </location>
</feature>
<keyword evidence="3" id="KW-1185">Reference proteome</keyword>
<dbReference type="AlphaFoldDB" id="A0A2V4BXQ6"/>
<proteinExistence type="predicted"/>
<accession>A0A2V4BXQ6</accession>
<dbReference type="Gene3D" id="3.40.50.2000">
    <property type="entry name" value="Glycogen Phosphorylase B"/>
    <property type="match status" value="2"/>
</dbReference>
<evidence type="ECO:0000313" key="3">
    <source>
        <dbReference type="Proteomes" id="UP000247681"/>
    </source>
</evidence>